<accession>Q5CQH4</accession>
<organism evidence="1 2">
    <name type="scientific">Cryptosporidium parvum (strain Iowa II)</name>
    <dbReference type="NCBI Taxonomy" id="353152"/>
    <lineage>
        <taxon>Eukaryota</taxon>
        <taxon>Sar</taxon>
        <taxon>Alveolata</taxon>
        <taxon>Apicomplexa</taxon>
        <taxon>Conoidasida</taxon>
        <taxon>Coccidia</taxon>
        <taxon>Eucoccidiorida</taxon>
        <taxon>Eimeriorina</taxon>
        <taxon>Cryptosporidiidae</taxon>
        <taxon>Cryptosporidium</taxon>
    </lineage>
</organism>
<reference evidence="1 2" key="1">
    <citation type="journal article" date="2004" name="Science">
        <title>Complete genome sequence of the apicomplexan, Cryptosporidium parvum.</title>
        <authorList>
            <person name="Abrahamsen M.S."/>
            <person name="Templeton T.J."/>
            <person name="Enomoto S."/>
            <person name="Abrahante J.E."/>
            <person name="Zhu G."/>
            <person name="Lancto C.A."/>
            <person name="Deng M."/>
            <person name="Liu C."/>
            <person name="Widmer G."/>
            <person name="Tzipori S."/>
            <person name="Buck G.A."/>
            <person name="Xu P."/>
            <person name="Bankier A.T."/>
            <person name="Dear P.H."/>
            <person name="Konfortov B.A."/>
            <person name="Spriggs H.F."/>
            <person name="Iyer L."/>
            <person name="Anantharaman V."/>
            <person name="Aravind L."/>
            <person name="Kapur V."/>
        </authorList>
    </citation>
    <scope>NUCLEOTIDE SEQUENCE [LARGE SCALE GENOMIC DNA]</scope>
    <source>
        <strain evidence="2">Iowa II</strain>
    </source>
</reference>
<dbReference type="GO" id="GO:0005739">
    <property type="term" value="C:mitochondrion"/>
    <property type="evidence" value="ECO:0007669"/>
    <property type="project" value="TreeGrafter"/>
</dbReference>
<dbReference type="Gene3D" id="3.40.50.720">
    <property type="entry name" value="NAD(P)-binding Rossmann-like Domain"/>
    <property type="match status" value="1"/>
</dbReference>
<proteinExistence type="predicted"/>
<dbReference type="GeneID" id="3372656"/>
<comment type="caution">
    <text evidence="1">The sequence shown here is derived from an EMBL/GenBank/DDBJ whole genome shotgun (WGS) entry which is preliminary data.</text>
</comment>
<dbReference type="GO" id="GO:0005886">
    <property type="term" value="C:plasma membrane"/>
    <property type="evidence" value="ECO:0007669"/>
    <property type="project" value="TreeGrafter"/>
</dbReference>
<sequence>SEMSGPQKQYDLFIWGSTGFTGNLICDLLVRTYKPGTTNLNYCFGGRSVDKMEALRKCLIDTLDKETGTSKGEEMISSVPMFVCNNNEEIGKCIANSKVCINVSGPYTECGEIIVSLCCEHYTHYIDLSGEYAWAKKMQKLYGASIASKGLKFATSCGFVSTIVDLGLLHLQNFAAQTSGLPCQEVIHYSQHDGYNQSASYGTVKSVLLTINGPMRNEIKQNDPYGMCNGTLCLSNIAEVTEKNRVACKPIYNSSLQSWTSPNMLSGPYSMFVHFANEEMGYPYGMDFVFSSRSINNSYLSALTGCFKDKIGRFLSERYIISKMVHCGAPYLIGTGPDVSKAKDTVINSTFVGTTMQGKSYKCVVQARDLETYSISAVTALACSFSIIFDYDNLPQTAGFSTPSTLFGVSAIKQCQDLGIQFEVEHLEK</sequence>
<dbReference type="OrthoDB" id="10268090at2759"/>
<evidence type="ECO:0000313" key="1">
    <source>
        <dbReference type="EMBL" id="EAK87725.1"/>
    </source>
</evidence>
<dbReference type="RefSeq" id="XP_625674.1">
    <property type="nucleotide sequence ID" value="XM_625674.1"/>
</dbReference>
<feature type="non-terminal residue" evidence="1">
    <location>
        <position position="1"/>
    </location>
</feature>
<dbReference type="KEGG" id="cpv:cgd4_700"/>
<dbReference type="FunCoup" id="Q5CQH4">
    <property type="interactions" value="2"/>
</dbReference>
<dbReference type="Proteomes" id="UP000006726">
    <property type="component" value="Chromosome 4"/>
</dbReference>
<dbReference type="InParanoid" id="Q5CQH4"/>
<dbReference type="InterPro" id="IPR051276">
    <property type="entry name" value="Saccharopine_DH-like_oxidrdct"/>
</dbReference>
<dbReference type="OMA" id="MQLRYHD"/>
<evidence type="ECO:0000313" key="2">
    <source>
        <dbReference type="Proteomes" id="UP000006726"/>
    </source>
</evidence>
<dbReference type="GO" id="GO:0005811">
    <property type="term" value="C:lipid droplet"/>
    <property type="evidence" value="ECO:0007669"/>
    <property type="project" value="TreeGrafter"/>
</dbReference>
<gene>
    <name evidence="1" type="ORF">cgd4_700</name>
</gene>
<dbReference type="STRING" id="353152.Q5CQH4"/>
<dbReference type="PANTHER" id="PTHR12286:SF5">
    <property type="entry name" value="SACCHAROPINE DEHYDROGENASE-LIKE OXIDOREDUCTASE"/>
    <property type="match status" value="1"/>
</dbReference>
<protein>
    <submittedName>
        <fullName evidence="1">Conserved protein of possible plant or bacterial origin</fullName>
    </submittedName>
</protein>
<dbReference type="EMBL" id="AAEE01000009">
    <property type="protein sequence ID" value="EAK87725.1"/>
    <property type="molecule type" value="Genomic_DNA"/>
</dbReference>
<dbReference type="PANTHER" id="PTHR12286">
    <property type="entry name" value="SACCHAROPINE DEHYDROGENASE-LIKE OXIDOREDUCTASE"/>
    <property type="match status" value="1"/>
</dbReference>
<dbReference type="AlphaFoldDB" id="Q5CQH4"/>
<name>Q5CQH4_CRYPI</name>
<keyword evidence="2" id="KW-1185">Reference proteome</keyword>
<dbReference type="GO" id="GO:0009247">
    <property type="term" value="P:glycolipid biosynthetic process"/>
    <property type="evidence" value="ECO:0007669"/>
    <property type="project" value="TreeGrafter"/>
</dbReference>